<dbReference type="AlphaFoldDB" id="A0A235HFT6"/>
<dbReference type="Proteomes" id="UP000215367">
    <property type="component" value="Unassembled WGS sequence"/>
</dbReference>
<keyword evidence="1" id="KW-0614">Plasmid</keyword>
<gene>
    <name evidence="1" type="ORF">CHT98_11440</name>
</gene>
<organism evidence="1 2">
    <name type="scientific">Azospirillum brasilense</name>
    <dbReference type="NCBI Taxonomy" id="192"/>
    <lineage>
        <taxon>Bacteria</taxon>
        <taxon>Pseudomonadati</taxon>
        <taxon>Pseudomonadota</taxon>
        <taxon>Alphaproteobacteria</taxon>
        <taxon>Rhodospirillales</taxon>
        <taxon>Azospirillaceae</taxon>
        <taxon>Azospirillum</taxon>
    </lineage>
</organism>
<name>A0A235HFT6_AZOBR</name>
<accession>A0A235HFT6</accession>
<dbReference type="EMBL" id="NOWT01000008">
    <property type="protein sequence ID" value="OYD84294.1"/>
    <property type="molecule type" value="Genomic_DNA"/>
</dbReference>
<geneLocation type="plasmid" evidence="1">
    <name>unnamed</name>
</geneLocation>
<reference evidence="1 2" key="1">
    <citation type="submission" date="2017-07" db="EMBL/GenBank/DDBJ databases">
        <title>Whole genome sequence of Azospirillum brasilense 2A1, a potential biofertilizer strain.</title>
        <authorList>
            <person name="Fontana C.A."/>
            <person name="Toffoli L.M."/>
            <person name="Salazar S.M."/>
            <person name="Puglisi E."/>
            <person name="Pedraza R."/>
            <person name="Bassi D."/>
            <person name="Cocconcelli P.S."/>
        </authorList>
    </citation>
    <scope>NUCLEOTIDE SEQUENCE [LARGE SCALE GENOMIC DNA]</scope>
    <source>
        <strain evidence="1 2">2A1</strain>
        <plasmid evidence="1">unnamed</plasmid>
    </source>
</reference>
<proteinExistence type="predicted"/>
<evidence type="ECO:0000313" key="1">
    <source>
        <dbReference type="EMBL" id="OYD84294.1"/>
    </source>
</evidence>
<comment type="caution">
    <text evidence="1">The sequence shown here is derived from an EMBL/GenBank/DDBJ whole genome shotgun (WGS) entry which is preliminary data.</text>
</comment>
<protein>
    <submittedName>
        <fullName evidence="1">Uncharacterized protein</fullName>
    </submittedName>
</protein>
<sequence length="74" mass="8208">MADYTSPRGRFRYHGVSALNGWVHRYFRSNGFAIPLMIGLARRLSTCGSGCGLCHAPVKGIMPRCLCRLPPCRP</sequence>
<evidence type="ECO:0000313" key="2">
    <source>
        <dbReference type="Proteomes" id="UP000215367"/>
    </source>
</evidence>